<name>A0A813QWF9_9BILA</name>
<keyword evidence="7" id="KW-0832">Ubl conjugation</keyword>
<dbReference type="Gene3D" id="4.10.1030.10">
    <property type="entry name" value="Ring Box Chain A, domain 5"/>
    <property type="match status" value="1"/>
</dbReference>
<dbReference type="Pfam" id="PF26557">
    <property type="entry name" value="Cullin_AB"/>
    <property type="match status" value="1"/>
</dbReference>
<dbReference type="PANTHER" id="PTHR11932">
    <property type="entry name" value="CULLIN"/>
    <property type="match status" value="1"/>
</dbReference>
<keyword evidence="9" id="KW-0539">Nucleus</keyword>
<dbReference type="GO" id="GO:0031981">
    <property type="term" value="C:nuclear lumen"/>
    <property type="evidence" value="ECO:0007669"/>
    <property type="project" value="UniProtKB-ARBA"/>
</dbReference>
<dbReference type="Pfam" id="PF10557">
    <property type="entry name" value="Cullin_Nedd8"/>
    <property type="match status" value="1"/>
</dbReference>
<dbReference type="PROSITE" id="PS01256">
    <property type="entry name" value="CULLIN_1"/>
    <property type="match status" value="1"/>
</dbReference>
<feature type="domain" description="Cullin family profile" evidence="13">
    <location>
        <begin position="388"/>
        <end position="618"/>
    </location>
</feature>
<dbReference type="Proteomes" id="UP000663879">
    <property type="component" value="Unassembled WGS sequence"/>
</dbReference>
<dbReference type="InterPro" id="IPR045093">
    <property type="entry name" value="Cullin"/>
</dbReference>
<sequence>MSLRPREIVFEESWEKLSDIIRGVITLNRLRKIDKSLWQNTFFDVYMLCVAHPEPHSKQLYDETRNLLESHVQNIHKTLIENPDEQLLILYYQYWNEFSKGAEYLNNLFNYLNTQYVRKTSNSDADIQFGTSSDSNELKMDIGEMSLDCWRKYMIEPLKDKLIKLILDGIERDRKSEMVNQPVIHGVINSLVDVAERQKTLALYENLFEKVFLEQTAEYYRKEASKLLEENNCSAYMEKALARINEENVRSRRFLNPSSYSKVDTEVQKRLVEDYLSFLHSECKELTRNEIKHDLRHMYKLLKPFPNGLTVMVNEVQNHIARIGLETVNDLKGENIPTLFVEQMLKIHNKYSELIKEIFNNDQEFLSALDKACSAAINHRPTPKTPCKSPELLAKYCDSLLRKSSKEFTESEIDDKLLSCIVIFKYLDDKDFFQKFYWKMLAKRLINTLSFSMYVEETMINRLRHTCGYEFTNKFHRMFTDINLSQDLNEKFNNFCRDQNQNLEVDFSILILQAGAWPISQTNLPSFSLPQELEKSVKIFEGFYNKSFNGRKLTWMHNLCNADIKLNYLKKHYSVTMGTFQMSVLLGFNNSITLTIKELQETTQLPEKELIRQVQSLIEAKLLMIQEKNESNETDNNNKSQSEEINENTLVTLNFNYSNKRTKFKINAVVQKETPQETEMTQTSVDEDRKLYLQATIVRIMKSRKNLSHNLLIQEVINQSKGRFTPSISLIKKCIESLIDKQYIERTAKTKDEYSYIA</sequence>
<dbReference type="InterPro" id="IPR019559">
    <property type="entry name" value="Cullin_neddylation_domain"/>
</dbReference>
<evidence type="ECO:0000256" key="12">
    <source>
        <dbReference type="RuleBase" id="RU003829"/>
    </source>
</evidence>
<dbReference type="Pfam" id="PF00888">
    <property type="entry name" value="Cullin"/>
    <property type="match status" value="1"/>
</dbReference>
<dbReference type="FunFam" id="1.20.1310.10:FF:000016">
    <property type="entry name" value="Cullin 2"/>
    <property type="match status" value="1"/>
</dbReference>
<evidence type="ECO:0000256" key="4">
    <source>
        <dbReference type="ARBA" id="ARBA00022499"/>
    </source>
</evidence>
<keyword evidence="5" id="KW-0597">Phosphoprotein</keyword>
<dbReference type="SMART" id="SM00884">
    <property type="entry name" value="Cullin_Nedd8"/>
    <property type="match status" value="1"/>
</dbReference>
<evidence type="ECO:0000256" key="2">
    <source>
        <dbReference type="ARBA" id="ARBA00004906"/>
    </source>
</evidence>
<evidence type="ECO:0000256" key="7">
    <source>
        <dbReference type="ARBA" id="ARBA00022843"/>
    </source>
</evidence>
<gene>
    <name evidence="14" type="ORF">OXX778_LOCUS5048</name>
</gene>
<evidence type="ECO:0000313" key="15">
    <source>
        <dbReference type="Proteomes" id="UP000663879"/>
    </source>
</evidence>
<evidence type="ECO:0000256" key="3">
    <source>
        <dbReference type="ARBA" id="ARBA00006019"/>
    </source>
</evidence>
<comment type="caution">
    <text evidence="14">The sequence shown here is derived from an EMBL/GenBank/DDBJ whole genome shotgun (WGS) entry which is preliminary data.</text>
</comment>
<dbReference type="GO" id="GO:0006511">
    <property type="term" value="P:ubiquitin-dependent protein catabolic process"/>
    <property type="evidence" value="ECO:0007669"/>
    <property type="project" value="InterPro"/>
</dbReference>
<comment type="subcellular location">
    <subcellularLocation>
        <location evidence="1">Nucleus</location>
    </subcellularLocation>
</comment>
<keyword evidence="8" id="KW-0007">Acetylation</keyword>
<dbReference type="EMBL" id="CAJNOC010000530">
    <property type="protein sequence ID" value="CAF0772886.1"/>
    <property type="molecule type" value="Genomic_DNA"/>
</dbReference>
<dbReference type="AlphaFoldDB" id="A0A813QWF9"/>
<dbReference type="GO" id="GO:0031462">
    <property type="term" value="C:Cul2-RING ubiquitin ligase complex"/>
    <property type="evidence" value="ECO:0007669"/>
    <property type="project" value="UniProtKB-ARBA"/>
</dbReference>
<dbReference type="PROSITE" id="PS50069">
    <property type="entry name" value="CULLIN_2"/>
    <property type="match status" value="1"/>
</dbReference>
<proteinExistence type="inferred from homology"/>
<dbReference type="GO" id="GO:0031625">
    <property type="term" value="F:ubiquitin protein ligase binding"/>
    <property type="evidence" value="ECO:0007669"/>
    <property type="project" value="InterPro"/>
</dbReference>
<comment type="pathway">
    <text evidence="2">Protein modification; protein ubiquitination.</text>
</comment>
<dbReference type="InterPro" id="IPR016157">
    <property type="entry name" value="Cullin_CS"/>
</dbReference>
<dbReference type="FunFam" id="3.30.230.130:FF:000003">
    <property type="entry name" value="Cullin 2"/>
    <property type="match status" value="1"/>
</dbReference>
<dbReference type="FunFam" id="1.20.1310.10:FF:000022">
    <property type="entry name" value="Cullin-2 isoform 2"/>
    <property type="match status" value="1"/>
</dbReference>
<keyword evidence="6" id="KW-0833">Ubl conjugation pathway</keyword>
<dbReference type="Gene3D" id="1.10.10.10">
    <property type="entry name" value="Winged helix-like DNA-binding domain superfamily/Winged helix DNA-binding domain"/>
    <property type="match status" value="2"/>
</dbReference>
<evidence type="ECO:0000259" key="13">
    <source>
        <dbReference type="PROSITE" id="PS50069"/>
    </source>
</evidence>
<evidence type="ECO:0000256" key="6">
    <source>
        <dbReference type="ARBA" id="ARBA00022786"/>
    </source>
</evidence>
<dbReference type="InterPro" id="IPR016159">
    <property type="entry name" value="Cullin_repeat-like_dom_sf"/>
</dbReference>
<reference evidence="14" key="1">
    <citation type="submission" date="2021-02" db="EMBL/GenBank/DDBJ databases">
        <authorList>
            <person name="Nowell W R."/>
        </authorList>
    </citation>
    <scope>NUCLEOTIDE SEQUENCE</scope>
    <source>
        <strain evidence="14">Ploen Becks lab</strain>
    </source>
</reference>
<dbReference type="InterPro" id="IPR036388">
    <property type="entry name" value="WH-like_DNA-bd_sf"/>
</dbReference>
<evidence type="ECO:0000256" key="1">
    <source>
        <dbReference type="ARBA" id="ARBA00004123"/>
    </source>
</evidence>
<evidence type="ECO:0000256" key="10">
    <source>
        <dbReference type="ARBA" id="ARBA00069610"/>
    </source>
</evidence>
<evidence type="ECO:0000313" key="14">
    <source>
        <dbReference type="EMBL" id="CAF0772886.1"/>
    </source>
</evidence>
<dbReference type="InterPro" id="IPR016158">
    <property type="entry name" value="Cullin_homology"/>
</dbReference>
<dbReference type="SUPFAM" id="SSF74788">
    <property type="entry name" value="Cullin repeat-like"/>
    <property type="match status" value="1"/>
</dbReference>
<evidence type="ECO:0000256" key="5">
    <source>
        <dbReference type="ARBA" id="ARBA00022553"/>
    </source>
</evidence>
<accession>A0A813QWF9</accession>
<evidence type="ECO:0000256" key="9">
    <source>
        <dbReference type="ARBA" id="ARBA00023242"/>
    </source>
</evidence>
<dbReference type="InterPro" id="IPR001373">
    <property type="entry name" value="Cullin_N"/>
</dbReference>
<protein>
    <recommendedName>
        <fullName evidence="10">Cullin-2</fullName>
    </recommendedName>
</protein>
<dbReference type="OrthoDB" id="27073at2759"/>
<dbReference type="SUPFAM" id="SSF75632">
    <property type="entry name" value="Cullin homology domain"/>
    <property type="match status" value="1"/>
</dbReference>
<comment type="similarity">
    <text evidence="3 11 12">Belongs to the cullin family.</text>
</comment>
<keyword evidence="15" id="KW-1185">Reference proteome</keyword>
<dbReference type="SUPFAM" id="SSF46785">
    <property type="entry name" value="Winged helix' DNA-binding domain"/>
    <property type="match status" value="1"/>
</dbReference>
<dbReference type="InterPro" id="IPR036390">
    <property type="entry name" value="WH_DNA-bd_sf"/>
</dbReference>
<dbReference type="InterPro" id="IPR059120">
    <property type="entry name" value="Cullin-like_AB"/>
</dbReference>
<evidence type="ECO:0000256" key="11">
    <source>
        <dbReference type="PROSITE-ProRule" id="PRU00330"/>
    </source>
</evidence>
<dbReference type="SMART" id="SM00182">
    <property type="entry name" value="CULLIN"/>
    <property type="match status" value="1"/>
</dbReference>
<dbReference type="Gene3D" id="1.20.1310.10">
    <property type="entry name" value="Cullin Repeats"/>
    <property type="match status" value="4"/>
</dbReference>
<dbReference type="FunFam" id="1.10.10.10:FF:000014">
    <property type="entry name" value="Cullin 1"/>
    <property type="match status" value="1"/>
</dbReference>
<dbReference type="FunFam" id="1.20.1310.10:FF:000012">
    <property type="entry name" value="Cullin 2"/>
    <property type="match status" value="1"/>
</dbReference>
<keyword evidence="4" id="KW-1017">Isopeptide bond</keyword>
<dbReference type="InterPro" id="IPR036317">
    <property type="entry name" value="Cullin_homology_sf"/>
</dbReference>
<organism evidence="14 15">
    <name type="scientific">Brachionus calyciflorus</name>
    <dbReference type="NCBI Taxonomy" id="104777"/>
    <lineage>
        <taxon>Eukaryota</taxon>
        <taxon>Metazoa</taxon>
        <taxon>Spiralia</taxon>
        <taxon>Gnathifera</taxon>
        <taxon>Rotifera</taxon>
        <taxon>Eurotatoria</taxon>
        <taxon>Monogononta</taxon>
        <taxon>Pseudotrocha</taxon>
        <taxon>Ploima</taxon>
        <taxon>Brachionidae</taxon>
        <taxon>Brachionus</taxon>
    </lineage>
</organism>
<evidence type="ECO:0000256" key="8">
    <source>
        <dbReference type="ARBA" id="ARBA00022990"/>
    </source>
</evidence>